<evidence type="ECO:0000313" key="2">
    <source>
        <dbReference type="Proteomes" id="UP000195402"/>
    </source>
</evidence>
<organism evidence="1 2">
    <name type="scientific">Macleaya cordata</name>
    <name type="common">Five-seeded plume-poppy</name>
    <name type="synonym">Bocconia cordata</name>
    <dbReference type="NCBI Taxonomy" id="56857"/>
    <lineage>
        <taxon>Eukaryota</taxon>
        <taxon>Viridiplantae</taxon>
        <taxon>Streptophyta</taxon>
        <taxon>Embryophyta</taxon>
        <taxon>Tracheophyta</taxon>
        <taxon>Spermatophyta</taxon>
        <taxon>Magnoliopsida</taxon>
        <taxon>Ranunculales</taxon>
        <taxon>Papaveraceae</taxon>
        <taxon>Papaveroideae</taxon>
        <taxon>Macleaya</taxon>
    </lineage>
</organism>
<dbReference type="Proteomes" id="UP000195402">
    <property type="component" value="Unassembled WGS sequence"/>
</dbReference>
<reference evidence="1 2" key="1">
    <citation type="journal article" date="2017" name="Mol. Plant">
        <title>The Genome of Medicinal Plant Macleaya cordata Provides New Insights into Benzylisoquinoline Alkaloids Metabolism.</title>
        <authorList>
            <person name="Liu X."/>
            <person name="Liu Y."/>
            <person name="Huang P."/>
            <person name="Ma Y."/>
            <person name="Qing Z."/>
            <person name="Tang Q."/>
            <person name="Cao H."/>
            <person name="Cheng P."/>
            <person name="Zheng Y."/>
            <person name="Yuan Z."/>
            <person name="Zhou Y."/>
            <person name="Liu J."/>
            <person name="Tang Z."/>
            <person name="Zhuo Y."/>
            <person name="Zhang Y."/>
            <person name="Yu L."/>
            <person name="Huang J."/>
            <person name="Yang P."/>
            <person name="Peng Q."/>
            <person name="Zhang J."/>
            <person name="Jiang W."/>
            <person name="Zhang Z."/>
            <person name="Lin K."/>
            <person name="Ro D.K."/>
            <person name="Chen X."/>
            <person name="Xiong X."/>
            <person name="Shang Y."/>
            <person name="Huang S."/>
            <person name="Zeng J."/>
        </authorList>
    </citation>
    <scope>NUCLEOTIDE SEQUENCE [LARGE SCALE GENOMIC DNA]</scope>
    <source>
        <strain evidence="2">cv. BLH2017</strain>
        <tissue evidence="1">Root</tissue>
    </source>
</reference>
<protein>
    <submittedName>
        <fullName evidence="1">Uncharacterized protein</fullName>
    </submittedName>
</protein>
<comment type="caution">
    <text evidence="1">The sequence shown here is derived from an EMBL/GenBank/DDBJ whole genome shotgun (WGS) entry which is preliminary data.</text>
</comment>
<keyword evidence="2" id="KW-1185">Reference proteome</keyword>
<accession>A0A200Q7A8</accession>
<dbReference type="InParanoid" id="A0A200Q7A8"/>
<evidence type="ECO:0000313" key="1">
    <source>
        <dbReference type="EMBL" id="OVA06328.1"/>
    </source>
</evidence>
<sequence>MMKVTDYFIKNLWGNDQCGWKHIPSRELDSARAWKQVGWVLAGILMLLLMRQKEIKGKDREETEDYSESSSIGTD</sequence>
<dbReference type="AlphaFoldDB" id="A0A200Q7A8"/>
<proteinExistence type="predicted"/>
<dbReference type="EMBL" id="MVGT01002856">
    <property type="protein sequence ID" value="OVA06328.1"/>
    <property type="molecule type" value="Genomic_DNA"/>
</dbReference>
<gene>
    <name evidence="1" type="ORF">BVC80_8881g16</name>
</gene>
<name>A0A200Q7A8_MACCD</name>